<dbReference type="Pfam" id="PF01794">
    <property type="entry name" value="Ferric_reduct"/>
    <property type="match status" value="1"/>
</dbReference>
<dbReference type="OrthoDB" id="167398at2759"/>
<evidence type="ECO:0000256" key="8">
    <source>
        <dbReference type="SAM" id="SignalP"/>
    </source>
</evidence>
<protein>
    <recommendedName>
        <fullName evidence="13">Ferric oxidoreductase domain-containing protein</fullName>
    </recommendedName>
</protein>
<dbReference type="Gene3D" id="3.40.50.80">
    <property type="entry name" value="Nucleotide-binding domain of ferredoxin-NADP reductase (FNR) module"/>
    <property type="match status" value="1"/>
</dbReference>
<dbReference type="EMBL" id="CAOQHR010000011">
    <property type="protein sequence ID" value="CAI6341382.1"/>
    <property type="molecule type" value="Genomic_DNA"/>
</dbReference>
<feature type="transmembrane region" description="Helical" evidence="7">
    <location>
        <begin position="362"/>
        <end position="385"/>
    </location>
</feature>
<evidence type="ECO:0000256" key="5">
    <source>
        <dbReference type="ARBA" id="ARBA00023065"/>
    </source>
</evidence>
<evidence type="ECO:0000256" key="1">
    <source>
        <dbReference type="ARBA" id="ARBA00004141"/>
    </source>
</evidence>
<organism evidence="11 12">
    <name type="scientific">Periconia digitata</name>
    <dbReference type="NCBI Taxonomy" id="1303443"/>
    <lineage>
        <taxon>Eukaryota</taxon>
        <taxon>Fungi</taxon>
        <taxon>Dikarya</taxon>
        <taxon>Ascomycota</taxon>
        <taxon>Pezizomycotina</taxon>
        <taxon>Dothideomycetes</taxon>
        <taxon>Pleosporomycetidae</taxon>
        <taxon>Pleosporales</taxon>
        <taxon>Massarineae</taxon>
        <taxon>Periconiaceae</taxon>
        <taxon>Periconia</taxon>
    </lineage>
</organism>
<feature type="transmembrane region" description="Helical" evidence="7">
    <location>
        <begin position="186"/>
        <end position="209"/>
    </location>
</feature>
<comment type="subcellular location">
    <subcellularLocation>
        <location evidence="1">Membrane</location>
        <topology evidence="1">Multi-pass membrane protein</topology>
    </subcellularLocation>
</comment>
<keyword evidence="8" id="KW-0732">Signal</keyword>
<dbReference type="CDD" id="cd06186">
    <property type="entry name" value="NOX_Duox_like_FAD_NADP"/>
    <property type="match status" value="1"/>
</dbReference>
<sequence length="760" mass="84616">MLDGSYAWISAGKDVMLFRFLVVLFVSSTAAAHSTSHGFTHEPMPLQGLVGYGISMYEPSCAFGCQKILQKSQLGCSTAIGSVPGFETADQCYASNKPYLLSLASCLHEHCEEPSWMVSRFWATQNAHRPAYGFREALDLSGDSPLDVLVPGAPLNNPHAITRDDWKTADTSMHDFAHTEAKSSEFALLLFFTILVVPLLLSSAAWLLFGLSTRFERWFLVHLIYPPLFRQPSPLLKRFLHENDTPTRGQALLIVAYTFQNLLFCFLGHYVRWPNIYFDTAHGAFLDTLANRTGHLAFANLAGLIVYGTRNNPLIRITGWSHTTYILFHRWISYICIIHALTHTLVYIALHLQVLSHKFAEPYWNAGFLAFLAFAIIGVTSFSAIRRSHYEVFIDIHVLMAAAALIACYYHIDLKFSHRWGYENWIYVSVVVWVTERIARALKIARNGRCTALCTEIDGDYLQLSVQGRPMAGMLYLYLTTKARWRVWENHPFSIASSVAPPDYNDQGTMDQSPGPEDPVFDLAETDSESNCESITEIDYAEDSYLQGGTRTNPSIALGELTPALPSATGSTLPLLAGDFEGRCAAWRGTLQLIIRRQSGLTGRSLASSNELSRNTLPVLVEGPYHSQINVLEIAATSPHVVCIAGGVGITAILPLLRARSAASLGRTSLYFGTRTEALARSCGLYDLHQDAPNLEVHVRIGARWQMDHIVRQELGEVDEGLVVVCGPRAMVNSVRLAVLDENKCRTHGIIRLIDEHFSW</sequence>
<evidence type="ECO:0000259" key="10">
    <source>
        <dbReference type="Pfam" id="PF01794"/>
    </source>
</evidence>
<feature type="signal peptide" evidence="8">
    <location>
        <begin position="1"/>
        <end position="31"/>
    </location>
</feature>
<feature type="domain" description="Oxidoreductase FAD/NAD(P)-binding" evidence="9">
    <location>
        <begin position="644"/>
        <end position="736"/>
    </location>
</feature>
<keyword evidence="2" id="KW-0813">Transport</keyword>
<feature type="transmembrane region" description="Helical" evidence="7">
    <location>
        <begin position="251"/>
        <end position="273"/>
    </location>
</feature>
<feature type="transmembrane region" description="Helical" evidence="7">
    <location>
        <begin position="331"/>
        <end position="350"/>
    </location>
</feature>
<keyword evidence="4 7" id="KW-1133">Transmembrane helix</keyword>
<dbReference type="GO" id="GO:0015677">
    <property type="term" value="P:copper ion import"/>
    <property type="evidence" value="ECO:0007669"/>
    <property type="project" value="TreeGrafter"/>
</dbReference>
<proteinExistence type="predicted"/>
<evidence type="ECO:0000256" key="6">
    <source>
        <dbReference type="ARBA" id="ARBA00023136"/>
    </source>
</evidence>
<keyword evidence="12" id="KW-1185">Reference proteome</keyword>
<dbReference type="AlphaFoldDB" id="A0A9W4UUH3"/>
<dbReference type="GO" id="GO:0006826">
    <property type="term" value="P:iron ion transport"/>
    <property type="evidence" value="ECO:0007669"/>
    <property type="project" value="TreeGrafter"/>
</dbReference>
<dbReference type="InterPro" id="IPR001433">
    <property type="entry name" value="OxRdtase_FAD/NAD-bd"/>
</dbReference>
<evidence type="ECO:0008006" key="13">
    <source>
        <dbReference type="Google" id="ProtNLM"/>
    </source>
</evidence>
<feature type="domain" description="Ferric oxidoreductase" evidence="10">
    <location>
        <begin position="293"/>
        <end position="408"/>
    </location>
</feature>
<dbReference type="SFLD" id="SFLDG01168">
    <property type="entry name" value="Ferric_reductase_subgroup_(FRE"/>
    <property type="match status" value="1"/>
</dbReference>
<dbReference type="GO" id="GO:0000293">
    <property type="term" value="F:ferric-chelate reductase activity"/>
    <property type="evidence" value="ECO:0007669"/>
    <property type="project" value="TreeGrafter"/>
</dbReference>
<evidence type="ECO:0000259" key="9">
    <source>
        <dbReference type="Pfam" id="PF00175"/>
    </source>
</evidence>
<gene>
    <name evidence="11" type="ORF">PDIGIT_LOCUS14579</name>
</gene>
<keyword evidence="3 7" id="KW-0812">Transmembrane</keyword>
<dbReference type="PANTHER" id="PTHR32361">
    <property type="entry name" value="FERRIC/CUPRIC REDUCTASE TRANSMEMBRANE COMPONENT"/>
    <property type="match status" value="1"/>
</dbReference>
<dbReference type="GO" id="GO:0006879">
    <property type="term" value="P:intracellular iron ion homeostasis"/>
    <property type="evidence" value="ECO:0007669"/>
    <property type="project" value="TreeGrafter"/>
</dbReference>
<dbReference type="InterPro" id="IPR051410">
    <property type="entry name" value="Ferric/Cupric_Reductase"/>
</dbReference>
<comment type="caution">
    <text evidence="11">The sequence shown here is derived from an EMBL/GenBank/DDBJ whole genome shotgun (WGS) entry which is preliminary data.</text>
</comment>
<accession>A0A9W4UUH3</accession>
<keyword evidence="6 7" id="KW-0472">Membrane</keyword>
<evidence type="ECO:0000313" key="12">
    <source>
        <dbReference type="Proteomes" id="UP001152607"/>
    </source>
</evidence>
<dbReference type="SUPFAM" id="SSF52343">
    <property type="entry name" value="Ferredoxin reductase-like, C-terminal NADP-linked domain"/>
    <property type="match status" value="1"/>
</dbReference>
<dbReference type="GO" id="GO:0005886">
    <property type="term" value="C:plasma membrane"/>
    <property type="evidence" value="ECO:0007669"/>
    <property type="project" value="TreeGrafter"/>
</dbReference>
<feature type="transmembrane region" description="Helical" evidence="7">
    <location>
        <begin position="392"/>
        <end position="412"/>
    </location>
</feature>
<keyword evidence="5" id="KW-0406">Ion transport</keyword>
<dbReference type="InterPro" id="IPR013130">
    <property type="entry name" value="Fe3_Rdtase_TM_dom"/>
</dbReference>
<dbReference type="SFLD" id="SFLDS00052">
    <property type="entry name" value="Ferric_Reductase_Domain"/>
    <property type="match status" value="1"/>
</dbReference>
<evidence type="ECO:0000256" key="4">
    <source>
        <dbReference type="ARBA" id="ARBA00022989"/>
    </source>
</evidence>
<name>A0A9W4UUH3_9PLEO</name>
<dbReference type="Proteomes" id="UP001152607">
    <property type="component" value="Unassembled WGS sequence"/>
</dbReference>
<dbReference type="InterPro" id="IPR039261">
    <property type="entry name" value="FNR_nucleotide-bd"/>
</dbReference>
<evidence type="ECO:0000313" key="11">
    <source>
        <dbReference type="EMBL" id="CAI6341382.1"/>
    </source>
</evidence>
<feature type="chain" id="PRO_5040865370" description="Ferric oxidoreductase domain-containing protein" evidence="8">
    <location>
        <begin position="32"/>
        <end position="760"/>
    </location>
</feature>
<dbReference type="Pfam" id="PF00175">
    <property type="entry name" value="NAD_binding_1"/>
    <property type="match status" value="1"/>
</dbReference>
<evidence type="ECO:0000256" key="3">
    <source>
        <dbReference type="ARBA" id="ARBA00022692"/>
    </source>
</evidence>
<reference evidence="11" key="1">
    <citation type="submission" date="2023-01" db="EMBL/GenBank/DDBJ databases">
        <authorList>
            <person name="Van Ghelder C."/>
            <person name="Rancurel C."/>
        </authorList>
    </citation>
    <scope>NUCLEOTIDE SEQUENCE</scope>
    <source>
        <strain evidence="11">CNCM I-4278</strain>
    </source>
</reference>
<evidence type="ECO:0000256" key="7">
    <source>
        <dbReference type="SAM" id="Phobius"/>
    </source>
</evidence>
<dbReference type="PANTHER" id="PTHR32361:SF9">
    <property type="entry name" value="FERRIC REDUCTASE TRANSMEMBRANE COMPONENT 3-RELATED"/>
    <property type="match status" value="1"/>
</dbReference>
<evidence type="ECO:0000256" key="2">
    <source>
        <dbReference type="ARBA" id="ARBA00022448"/>
    </source>
</evidence>